<dbReference type="InterPro" id="IPR036259">
    <property type="entry name" value="MFS_trans_sf"/>
</dbReference>
<evidence type="ECO:0000256" key="2">
    <source>
        <dbReference type="ARBA" id="ARBA00022448"/>
    </source>
</evidence>
<evidence type="ECO:0000256" key="8">
    <source>
        <dbReference type="SAM" id="Phobius"/>
    </source>
</evidence>
<protein>
    <submittedName>
        <fullName evidence="10">DHA2 family multidrug resistance protein-like MFS transporter</fullName>
    </submittedName>
</protein>
<evidence type="ECO:0000256" key="3">
    <source>
        <dbReference type="ARBA" id="ARBA00022475"/>
    </source>
</evidence>
<dbReference type="InterPro" id="IPR011701">
    <property type="entry name" value="MFS"/>
</dbReference>
<evidence type="ECO:0000256" key="1">
    <source>
        <dbReference type="ARBA" id="ARBA00004651"/>
    </source>
</evidence>
<feature type="transmembrane region" description="Helical" evidence="8">
    <location>
        <begin position="270"/>
        <end position="291"/>
    </location>
</feature>
<feature type="transmembrane region" description="Helical" evidence="8">
    <location>
        <begin position="303"/>
        <end position="324"/>
    </location>
</feature>
<dbReference type="GO" id="GO:0005886">
    <property type="term" value="C:plasma membrane"/>
    <property type="evidence" value="ECO:0007669"/>
    <property type="project" value="UniProtKB-SubCell"/>
</dbReference>
<dbReference type="PANTHER" id="PTHR42718">
    <property type="entry name" value="MAJOR FACILITATOR SUPERFAMILY MULTIDRUG TRANSPORTER MFSC"/>
    <property type="match status" value="1"/>
</dbReference>
<dbReference type="InterPro" id="IPR005829">
    <property type="entry name" value="Sugar_transporter_CS"/>
</dbReference>
<feature type="transmembrane region" description="Helical" evidence="8">
    <location>
        <begin position="231"/>
        <end position="250"/>
    </location>
</feature>
<feature type="transmembrane region" description="Helical" evidence="8">
    <location>
        <begin position="442"/>
        <end position="465"/>
    </location>
</feature>
<dbReference type="PANTHER" id="PTHR42718:SF47">
    <property type="entry name" value="METHYL VIOLOGEN RESISTANCE PROTEIN SMVA"/>
    <property type="match status" value="1"/>
</dbReference>
<dbReference type="Gene3D" id="1.20.1250.20">
    <property type="entry name" value="MFS general substrate transporter like domains"/>
    <property type="match status" value="2"/>
</dbReference>
<keyword evidence="2" id="KW-0813">Transport</keyword>
<keyword evidence="3" id="KW-1003">Cell membrane</keyword>
<gene>
    <name evidence="10" type="ORF">HNR09_001154</name>
</gene>
<feature type="transmembrane region" description="Helical" evidence="8">
    <location>
        <begin position="171"/>
        <end position="191"/>
    </location>
</feature>
<dbReference type="Proteomes" id="UP000535437">
    <property type="component" value="Unassembled WGS sequence"/>
</dbReference>
<feature type="transmembrane region" description="Helical" evidence="8">
    <location>
        <begin position="140"/>
        <end position="159"/>
    </location>
</feature>
<comment type="caution">
    <text evidence="10">The sequence shown here is derived from an EMBL/GenBank/DDBJ whole genome shotgun (WGS) entry which is preliminary data.</text>
</comment>
<keyword evidence="11" id="KW-1185">Reference proteome</keyword>
<evidence type="ECO:0000313" key="10">
    <source>
        <dbReference type="EMBL" id="NYJ77743.1"/>
    </source>
</evidence>
<proteinExistence type="predicted"/>
<reference evidence="10 11" key="1">
    <citation type="submission" date="2020-07" db="EMBL/GenBank/DDBJ databases">
        <title>Sequencing the genomes of 1000 actinobacteria strains.</title>
        <authorList>
            <person name="Klenk H.-P."/>
        </authorList>
    </citation>
    <scope>NUCLEOTIDE SEQUENCE [LARGE SCALE GENOMIC DNA]</scope>
    <source>
        <strain evidence="10 11">DSM 15475</strain>
    </source>
</reference>
<dbReference type="Pfam" id="PF07690">
    <property type="entry name" value="MFS_1"/>
    <property type="match status" value="1"/>
</dbReference>
<keyword evidence="6 8" id="KW-0472">Membrane</keyword>
<feature type="transmembrane region" description="Helical" evidence="8">
    <location>
        <begin position="401"/>
        <end position="422"/>
    </location>
</feature>
<keyword evidence="4 8" id="KW-0812">Transmembrane</keyword>
<evidence type="ECO:0000256" key="7">
    <source>
        <dbReference type="SAM" id="MobiDB-lite"/>
    </source>
</evidence>
<dbReference type="SUPFAM" id="SSF103473">
    <property type="entry name" value="MFS general substrate transporter"/>
    <property type="match status" value="1"/>
</dbReference>
<evidence type="ECO:0000313" key="11">
    <source>
        <dbReference type="Proteomes" id="UP000535437"/>
    </source>
</evidence>
<dbReference type="RefSeq" id="WP_179541186.1">
    <property type="nucleotide sequence ID" value="NZ_BAAALL010000002.1"/>
</dbReference>
<evidence type="ECO:0000259" key="9">
    <source>
        <dbReference type="PROSITE" id="PS50850"/>
    </source>
</evidence>
<feature type="compositionally biased region" description="Low complexity" evidence="7">
    <location>
        <begin position="500"/>
        <end position="517"/>
    </location>
</feature>
<dbReference type="InterPro" id="IPR020846">
    <property type="entry name" value="MFS_dom"/>
</dbReference>
<dbReference type="EMBL" id="JACCFY010000001">
    <property type="protein sequence ID" value="NYJ77743.1"/>
    <property type="molecule type" value="Genomic_DNA"/>
</dbReference>
<feature type="domain" description="Major facilitator superfamily (MFS) profile" evidence="9">
    <location>
        <begin position="16"/>
        <end position="472"/>
    </location>
</feature>
<feature type="region of interest" description="Disordered" evidence="7">
    <location>
        <begin position="474"/>
        <end position="526"/>
    </location>
</feature>
<feature type="transmembrane region" description="Helical" evidence="8">
    <location>
        <begin position="82"/>
        <end position="101"/>
    </location>
</feature>
<evidence type="ECO:0000256" key="4">
    <source>
        <dbReference type="ARBA" id="ARBA00022692"/>
    </source>
</evidence>
<feature type="transmembrane region" description="Helical" evidence="8">
    <location>
        <begin position="107"/>
        <end position="128"/>
    </location>
</feature>
<evidence type="ECO:0000256" key="5">
    <source>
        <dbReference type="ARBA" id="ARBA00022989"/>
    </source>
</evidence>
<accession>A0A7Z0GMQ9</accession>
<comment type="subcellular location">
    <subcellularLocation>
        <location evidence="1">Cell membrane</location>
        <topology evidence="1">Multi-pass membrane protein</topology>
    </subcellularLocation>
</comment>
<dbReference type="GO" id="GO:0022857">
    <property type="term" value="F:transmembrane transporter activity"/>
    <property type="evidence" value="ECO:0007669"/>
    <property type="project" value="InterPro"/>
</dbReference>
<name>A0A7Z0GMQ9_9MICC</name>
<organism evidence="10 11">
    <name type="scientific">Nesterenkonia xinjiangensis</name>
    <dbReference type="NCBI Taxonomy" id="225327"/>
    <lineage>
        <taxon>Bacteria</taxon>
        <taxon>Bacillati</taxon>
        <taxon>Actinomycetota</taxon>
        <taxon>Actinomycetes</taxon>
        <taxon>Micrococcales</taxon>
        <taxon>Micrococcaceae</taxon>
        <taxon>Nesterenkonia</taxon>
    </lineage>
</organism>
<evidence type="ECO:0000256" key="6">
    <source>
        <dbReference type="ARBA" id="ARBA00023136"/>
    </source>
</evidence>
<feature type="transmembrane region" description="Helical" evidence="8">
    <location>
        <begin position="360"/>
        <end position="381"/>
    </location>
</feature>
<dbReference type="CDD" id="cd17321">
    <property type="entry name" value="MFS_MMR_MDR_like"/>
    <property type="match status" value="1"/>
</dbReference>
<feature type="transmembrane region" description="Helical" evidence="8">
    <location>
        <begin position="49"/>
        <end position="70"/>
    </location>
</feature>
<feature type="transmembrane region" description="Helical" evidence="8">
    <location>
        <begin position="336"/>
        <end position="354"/>
    </location>
</feature>
<dbReference type="PROSITE" id="PS00216">
    <property type="entry name" value="SUGAR_TRANSPORT_1"/>
    <property type="match status" value="1"/>
</dbReference>
<keyword evidence="5 8" id="KW-1133">Transmembrane helix</keyword>
<dbReference type="AlphaFoldDB" id="A0A7Z0GMQ9"/>
<feature type="transmembrane region" description="Helical" evidence="8">
    <location>
        <begin position="203"/>
        <end position="225"/>
    </location>
</feature>
<feature type="transmembrane region" description="Helical" evidence="8">
    <location>
        <begin position="12"/>
        <end position="29"/>
    </location>
</feature>
<dbReference type="PROSITE" id="PS50850">
    <property type="entry name" value="MFS"/>
    <property type="match status" value="1"/>
</dbReference>
<sequence>MTQARAHPLGRHLLGTLLVLGAVMLVGGTDMTKVVVALPELAEELSLSAATSLWVADVYPLAAGVALVLSAVAADRFGRRRIYVLGLVIAILSAMIVGFAPTGELVIAGRIGQGVGAALLIAGTVAIIRVSFPGVRLRALAYGVWVTAFSTGSALGPLLGGGLVELAHWRWVFWINVPVLAFCLIAALLVLQDSKNPDPPSLDGISAALSGLAVGLVIAGLKAMAQPQLPLWLSLAALAAGAAAAVMFVLRQTHLPRPFLDVSLLTNPLLGASAAVIAATLGVFNGALYLLTQRYQVIEGLTAVQAGVALIPLAVSSAAGGLLGPLLLRWSSQQRIITAGLVLAAGGFLLLATLDAAGELAALVILGLGSGIIMAIAANAIMSTAPESRTADAGAIQETSFALGAGTGIAALGTLAIHHGVIGQGSGTGSGASAAAIYGPGVDAALGLGAFLYAAFALGAGLIVLSTAESGRVQDAVGPRRAPSVRQPATERYRAESGEEAAASRPPAARVAAPAGARYERERCAR</sequence>